<accession>A0AAV7PBL5</accession>
<comment type="caution">
    <text evidence="2">The sequence shown here is derived from an EMBL/GenBank/DDBJ whole genome shotgun (WGS) entry which is preliminary data.</text>
</comment>
<sequence>MGATAPVAPFPLRRLHSEPASSWEGVSRWAGGRPSGGRPQAQRESQNGLRGLSTAERPYGGARRPQNEALCV</sequence>
<evidence type="ECO:0000256" key="1">
    <source>
        <dbReference type="SAM" id="MobiDB-lite"/>
    </source>
</evidence>
<keyword evidence="3" id="KW-1185">Reference proteome</keyword>
<evidence type="ECO:0000313" key="3">
    <source>
        <dbReference type="Proteomes" id="UP001066276"/>
    </source>
</evidence>
<proteinExistence type="predicted"/>
<organism evidence="2 3">
    <name type="scientific">Pleurodeles waltl</name>
    <name type="common">Iberian ribbed newt</name>
    <dbReference type="NCBI Taxonomy" id="8319"/>
    <lineage>
        <taxon>Eukaryota</taxon>
        <taxon>Metazoa</taxon>
        <taxon>Chordata</taxon>
        <taxon>Craniata</taxon>
        <taxon>Vertebrata</taxon>
        <taxon>Euteleostomi</taxon>
        <taxon>Amphibia</taxon>
        <taxon>Batrachia</taxon>
        <taxon>Caudata</taxon>
        <taxon>Salamandroidea</taxon>
        <taxon>Salamandridae</taxon>
        <taxon>Pleurodelinae</taxon>
        <taxon>Pleurodeles</taxon>
    </lineage>
</organism>
<dbReference type="Proteomes" id="UP001066276">
    <property type="component" value="Chromosome 7"/>
</dbReference>
<feature type="region of interest" description="Disordered" evidence="1">
    <location>
        <begin position="1"/>
        <end position="72"/>
    </location>
</feature>
<dbReference type="AlphaFoldDB" id="A0AAV7PBL5"/>
<reference evidence="2" key="1">
    <citation type="journal article" date="2022" name="bioRxiv">
        <title>Sequencing and chromosome-scale assembly of the giantPleurodeles waltlgenome.</title>
        <authorList>
            <person name="Brown T."/>
            <person name="Elewa A."/>
            <person name="Iarovenko S."/>
            <person name="Subramanian E."/>
            <person name="Araus A.J."/>
            <person name="Petzold A."/>
            <person name="Susuki M."/>
            <person name="Suzuki K.-i.T."/>
            <person name="Hayashi T."/>
            <person name="Toyoda A."/>
            <person name="Oliveira C."/>
            <person name="Osipova E."/>
            <person name="Leigh N.D."/>
            <person name="Simon A."/>
            <person name="Yun M.H."/>
        </authorList>
    </citation>
    <scope>NUCLEOTIDE SEQUENCE</scope>
    <source>
        <strain evidence="2">20211129_DDA</strain>
        <tissue evidence="2">Liver</tissue>
    </source>
</reference>
<evidence type="ECO:0000313" key="2">
    <source>
        <dbReference type="EMBL" id="KAJ1125721.1"/>
    </source>
</evidence>
<dbReference type="EMBL" id="JANPWB010000011">
    <property type="protein sequence ID" value="KAJ1125721.1"/>
    <property type="molecule type" value="Genomic_DNA"/>
</dbReference>
<gene>
    <name evidence="2" type="ORF">NDU88_004144</name>
</gene>
<name>A0AAV7PBL5_PLEWA</name>
<protein>
    <submittedName>
        <fullName evidence="2">Uncharacterized protein</fullName>
    </submittedName>
</protein>